<dbReference type="EMBL" id="CAJMWS010000512">
    <property type="protein sequence ID" value="CAE6448731.1"/>
    <property type="molecule type" value="Genomic_DNA"/>
</dbReference>
<proteinExistence type="predicted"/>
<evidence type="ECO:0000313" key="3">
    <source>
        <dbReference type="Proteomes" id="UP000663846"/>
    </source>
</evidence>
<protein>
    <submittedName>
        <fullName evidence="2">Uncharacterized protein</fullName>
    </submittedName>
</protein>
<organism evidence="2 3">
    <name type="scientific">Rhizoctonia solani</name>
    <dbReference type="NCBI Taxonomy" id="456999"/>
    <lineage>
        <taxon>Eukaryota</taxon>
        <taxon>Fungi</taxon>
        <taxon>Dikarya</taxon>
        <taxon>Basidiomycota</taxon>
        <taxon>Agaricomycotina</taxon>
        <taxon>Agaricomycetes</taxon>
        <taxon>Cantharellales</taxon>
        <taxon>Ceratobasidiaceae</taxon>
        <taxon>Rhizoctonia</taxon>
    </lineage>
</organism>
<dbReference type="AlphaFoldDB" id="A0A8H3GEF2"/>
<sequence>MNSTCPADPEPDYCALVLANPDISLASTLFESNLQVTRDAARTSYVLSISLIAASIAQWKVGGIGLFDALVGTQLATLMTVFMLFNIRYISSLGLSANVSSTLFLILYTYWGIQTWSFPPCPANSLTQFIVFGRSVPATQPGLRIFPFVVFGMAGVLALSSLVLLVNWGGKIWVRGGEVKARKAEVWMNDRRERHGVGAGAGKSRLSLVSLPIILYLIITTEQLVVRNKSTHDLANLDEWTFGQTIAVAMLLGQVVEMGLCVWKERKWRKQLEWRRRSKKRSRGMGVPLPFVD</sequence>
<feature type="transmembrane region" description="Helical" evidence="1">
    <location>
        <begin position="92"/>
        <end position="111"/>
    </location>
</feature>
<name>A0A8H3GEF2_9AGAM</name>
<accession>A0A8H3GEF2</accession>
<evidence type="ECO:0000256" key="1">
    <source>
        <dbReference type="SAM" id="Phobius"/>
    </source>
</evidence>
<gene>
    <name evidence="2" type="ORF">RDB_LOCUS142271</name>
</gene>
<feature type="transmembrane region" description="Helical" evidence="1">
    <location>
        <begin position="206"/>
        <end position="226"/>
    </location>
</feature>
<evidence type="ECO:0000313" key="2">
    <source>
        <dbReference type="EMBL" id="CAE6448731.1"/>
    </source>
</evidence>
<comment type="caution">
    <text evidence="2">The sequence shown here is derived from an EMBL/GenBank/DDBJ whole genome shotgun (WGS) entry which is preliminary data.</text>
</comment>
<feature type="transmembrane region" description="Helical" evidence="1">
    <location>
        <begin position="246"/>
        <end position="263"/>
    </location>
</feature>
<keyword evidence="1" id="KW-1133">Transmembrane helix</keyword>
<keyword evidence="1" id="KW-0812">Transmembrane</keyword>
<keyword evidence="1" id="KW-0472">Membrane</keyword>
<feature type="transmembrane region" description="Helical" evidence="1">
    <location>
        <begin position="145"/>
        <end position="166"/>
    </location>
</feature>
<dbReference type="Proteomes" id="UP000663846">
    <property type="component" value="Unassembled WGS sequence"/>
</dbReference>
<feature type="transmembrane region" description="Helical" evidence="1">
    <location>
        <begin position="65"/>
        <end position="85"/>
    </location>
</feature>
<reference evidence="2" key="1">
    <citation type="submission" date="2021-01" db="EMBL/GenBank/DDBJ databases">
        <authorList>
            <person name="Kaushik A."/>
        </authorList>
    </citation>
    <scope>NUCLEOTIDE SEQUENCE</scope>
    <source>
        <strain evidence="2">AG1-1C</strain>
    </source>
</reference>